<protein>
    <submittedName>
        <fullName evidence="2">Uncharacterized protein</fullName>
    </submittedName>
</protein>
<name>A0A0N5AKD3_9BILA</name>
<evidence type="ECO:0000313" key="2">
    <source>
        <dbReference type="WBParaSite" id="SMUV_0000495101-mRNA-1"/>
    </source>
</evidence>
<dbReference type="AlphaFoldDB" id="A0A0N5AKD3"/>
<reference evidence="2" key="1">
    <citation type="submission" date="2017-02" db="UniProtKB">
        <authorList>
            <consortium name="WormBaseParasite"/>
        </authorList>
    </citation>
    <scope>IDENTIFICATION</scope>
</reference>
<proteinExistence type="predicted"/>
<accession>A0A0N5AKD3</accession>
<organism evidence="1 2">
    <name type="scientific">Syphacia muris</name>
    <dbReference type="NCBI Taxonomy" id="451379"/>
    <lineage>
        <taxon>Eukaryota</taxon>
        <taxon>Metazoa</taxon>
        <taxon>Ecdysozoa</taxon>
        <taxon>Nematoda</taxon>
        <taxon>Chromadorea</taxon>
        <taxon>Rhabditida</taxon>
        <taxon>Spirurina</taxon>
        <taxon>Oxyuridomorpha</taxon>
        <taxon>Oxyuroidea</taxon>
        <taxon>Oxyuridae</taxon>
        <taxon>Syphacia</taxon>
    </lineage>
</organism>
<evidence type="ECO:0000313" key="1">
    <source>
        <dbReference type="Proteomes" id="UP000046393"/>
    </source>
</evidence>
<dbReference type="Proteomes" id="UP000046393">
    <property type="component" value="Unplaced"/>
</dbReference>
<sequence length="39" mass="4280">MLQLNTETICSWIYYSLVSINPEDSSAFAAVSLDRAAKA</sequence>
<dbReference type="WBParaSite" id="SMUV_0000495101-mRNA-1">
    <property type="protein sequence ID" value="SMUV_0000495101-mRNA-1"/>
    <property type="gene ID" value="SMUV_0000495101"/>
</dbReference>
<keyword evidence="1" id="KW-1185">Reference proteome</keyword>